<evidence type="ECO:0000256" key="1">
    <source>
        <dbReference type="SAM" id="MobiDB-lite"/>
    </source>
</evidence>
<evidence type="ECO:0000313" key="2">
    <source>
        <dbReference type="EMBL" id="KJH45246.1"/>
    </source>
</evidence>
<dbReference type="Proteomes" id="UP000053766">
    <property type="component" value="Unassembled WGS sequence"/>
</dbReference>
<sequence length="77" mass="8600">MIITSDGVPATAAHAPAAAPRAALPTNDTELGRQDNQFAKKEDRHRCTTRLMCFFHDVKLRLHEEVETEQIIDTGIQ</sequence>
<organism evidence="2 3">
    <name type="scientific">Dictyocaulus viviparus</name>
    <name type="common">Bovine lungworm</name>
    <dbReference type="NCBI Taxonomy" id="29172"/>
    <lineage>
        <taxon>Eukaryota</taxon>
        <taxon>Metazoa</taxon>
        <taxon>Ecdysozoa</taxon>
        <taxon>Nematoda</taxon>
        <taxon>Chromadorea</taxon>
        <taxon>Rhabditida</taxon>
        <taxon>Rhabditina</taxon>
        <taxon>Rhabditomorpha</taxon>
        <taxon>Strongyloidea</taxon>
        <taxon>Metastrongylidae</taxon>
        <taxon>Dictyocaulus</taxon>
    </lineage>
</organism>
<gene>
    <name evidence="2" type="ORF">DICVIV_08700</name>
</gene>
<feature type="compositionally biased region" description="Low complexity" evidence="1">
    <location>
        <begin position="9"/>
        <end position="25"/>
    </location>
</feature>
<reference evidence="2 3" key="1">
    <citation type="submission" date="2013-11" db="EMBL/GenBank/DDBJ databases">
        <title>Draft genome of the bovine lungworm Dictyocaulus viviparus.</title>
        <authorList>
            <person name="Mitreva M."/>
        </authorList>
    </citation>
    <scope>NUCLEOTIDE SEQUENCE [LARGE SCALE GENOMIC DNA]</scope>
    <source>
        <strain evidence="2 3">HannoverDv2000</strain>
    </source>
</reference>
<evidence type="ECO:0000313" key="3">
    <source>
        <dbReference type="Proteomes" id="UP000053766"/>
    </source>
</evidence>
<protein>
    <submittedName>
        <fullName evidence="2">Uncharacterized protein</fullName>
    </submittedName>
</protein>
<name>A0A0D8XSA8_DICVI</name>
<dbReference type="EMBL" id="KN716418">
    <property type="protein sequence ID" value="KJH45246.1"/>
    <property type="molecule type" value="Genomic_DNA"/>
</dbReference>
<accession>A0A0D8XSA8</accession>
<feature type="compositionally biased region" description="Basic and acidic residues" evidence="1">
    <location>
        <begin position="30"/>
        <end position="42"/>
    </location>
</feature>
<keyword evidence="3" id="KW-1185">Reference proteome</keyword>
<dbReference type="AlphaFoldDB" id="A0A0D8XSA8"/>
<feature type="region of interest" description="Disordered" evidence="1">
    <location>
        <begin position="1"/>
        <end position="42"/>
    </location>
</feature>
<proteinExistence type="predicted"/>
<reference evidence="3" key="2">
    <citation type="journal article" date="2016" name="Sci. Rep.">
        <title>Dictyocaulus viviparus genome, variome and transcriptome elucidate lungworm biology and support future intervention.</title>
        <authorList>
            <person name="McNulty S.N."/>
            <person name="Strube C."/>
            <person name="Rosa B.A."/>
            <person name="Martin J.C."/>
            <person name="Tyagi R."/>
            <person name="Choi Y.J."/>
            <person name="Wang Q."/>
            <person name="Hallsworth Pepin K."/>
            <person name="Zhang X."/>
            <person name="Ozersky P."/>
            <person name="Wilson R.K."/>
            <person name="Sternberg P.W."/>
            <person name="Gasser R.B."/>
            <person name="Mitreva M."/>
        </authorList>
    </citation>
    <scope>NUCLEOTIDE SEQUENCE [LARGE SCALE GENOMIC DNA]</scope>
    <source>
        <strain evidence="3">HannoverDv2000</strain>
    </source>
</reference>